<organism evidence="2 3">
    <name type="scientific">Echinicola vietnamensis (strain DSM 17526 / LMG 23754 / KMM 6221)</name>
    <dbReference type="NCBI Taxonomy" id="926556"/>
    <lineage>
        <taxon>Bacteria</taxon>
        <taxon>Pseudomonadati</taxon>
        <taxon>Bacteroidota</taxon>
        <taxon>Cytophagia</taxon>
        <taxon>Cytophagales</taxon>
        <taxon>Cyclobacteriaceae</taxon>
        <taxon>Echinicola</taxon>
    </lineage>
</organism>
<sequence>MPLKPWFSSTGQTPLKNMFLFAFISAVPTELTHLCVIILVQVVTCTFCMTLRQRRIRQDAQLLAHIQGLTSAKPTIMHEQIAATACTIQINKSFFQAIPPFGTIGYCGFQCTNRGKVPAAR</sequence>
<keyword evidence="1" id="KW-0472">Membrane</keyword>
<evidence type="ECO:0000313" key="3">
    <source>
        <dbReference type="Proteomes" id="UP000010796"/>
    </source>
</evidence>
<proteinExistence type="predicted"/>
<dbReference type="KEGG" id="evi:Echvi_3243"/>
<dbReference type="EMBL" id="CP003346">
    <property type="protein sequence ID" value="AGA79469.1"/>
    <property type="molecule type" value="Genomic_DNA"/>
</dbReference>
<gene>
    <name evidence="2" type="ordered locus">Echvi_3243</name>
</gene>
<dbReference type="AlphaFoldDB" id="L0FZV5"/>
<keyword evidence="1" id="KW-1133">Transmembrane helix</keyword>
<feature type="transmembrane region" description="Helical" evidence="1">
    <location>
        <begin position="20"/>
        <end position="48"/>
    </location>
</feature>
<dbReference type="HOGENOM" id="CLU_2034376_0_0_10"/>
<keyword evidence="3" id="KW-1185">Reference proteome</keyword>
<evidence type="ECO:0000256" key="1">
    <source>
        <dbReference type="SAM" id="Phobius"/>
    </source>
</evidence>
<name>L0FZV5_ECHVK</name>
<evidence type="ECO:0000313" key="2">
    <source>
        <dbReference type="EMBL" id="AGA79469.1"/>
    </source>
</evidence>
<protein>
    <submittedName>
        <fullName evidence="2">Uncharacterized protein</fullName>
    </submittedName>
</protein>
<accession>L0FZV5</accession>
<reference evidence="3" key="1">
    <citation type="submission" date="2012-02" db="EMBL/GenBank/DDBJ databases">
        <title>The complete genome of Echinicola vietnamensis DSM 17526.</title>
        <authorList>
            <person name="Lucas S."/>
            <person name="Copeland A."/>
            <person name="Lapidus A."/>
            <person name="Glavina del Rio T."/>
            <person name="Dalin E."/>
            <person name="Tice H."/>
            <person name="Bruce D."/>
            <person name="Goodwin L."/>
            <person name="Pitluck S."/>
            <person name="Peters L."/>
            <person name="Ovchinnikova G."/>
            <person name="Teshima H."/>
            <person name="Kyrpides N."/>
            <person name="Mavromatis K."/>
            <person name="Ivanova N."/>
            <person name="Brettin T."/>
            <person name="Detter J.C."/>
            <person name="Han C."/>
            <person name="Larimer F."/>
            <person name="Land M."/>
            <person name="Hauser L."/>
            <person name="Markowitz V."/>
            <person name="Cheng J.-F."/>
            <person name="Hugenholtz P."/>
            <person name="Woyke T."/>
            <person name="Wu D."/>
            <person name="Brambilla E."/>
            <person name="Klenk H.-P."/>
            <person name="Eisen J.A."/>
        </authorList>
    </citation>
    <scope>NUCLEOTIDE SEQUENCE [LARGE SCALE GENOMIC DNA]</scope>
    <source>
        <strain evidence="3">DSM 17526 / LMG 23754 / KMM 6221</strain>
    </source>
</reference>
<keyword evidence="1" id="KW-0812">Transmembrane</keyword>
<dbReference type="Proteomes" id="UP000010796">
    <property type="component" value="Chromosome"/>
</dbReference>